<proteinExistence type="predicted"/>
<dbReference type="Proteomes" id="UP000242791">
    <property type="component" value="Unassembled WGS sequence"/>
</dbReference>
<feature type="region of interest" description="Disordered" evidence="1">
    <location>
        <begin position="73"/>
        <end position="93"/>
    </location>
</feature>
<protein>
    <submittedName>
        <fullName evidence="2">Uncharacterized protein</fullName>
    </submittedName>
</protein>
<dbReference type="AlphaFoldDB" id="A0A1J9Q535"/>
<evidence type="ECO:0000313" key="3">
    <source>
        <dbReference type="Proteomes" id="UP000242791"/>
    </source>
</evidence>
<reference evidence="2 3" key="1">
    <citation type="submission" date="2015-08" db="EMBL/GenBank/DDBJ databases">
        <title>Emmonsia species relationships and genome sequence.</title>
        <authorList>
            <person name="Cuomo C.A."/>
            <person name="Schwartz I.S."/>
            <person name="Kenyon C."/>
            <person name="De Hoog G.S."/>
            <person name="Govender N.P."/>
            <person name="Botha A."/>
            <person name="Moreno L."/>
            <person name="De Vries M."/>
            <person name="Munoz J.F."/>
            <person name="Stielow J.B."/>
        </authorList>
    </citation>
    <scope>NUCLEOTIDE SEQUENCE [LARGE SCALE GENOMIC DNA]</scope>
    <source>
        <strain evidence="2 3">EI222</strain>
    </source>
</reference>
<sequence length="93" mass="10281">MSRERNIGIATQGLAVAKPTGSREMMEKSFETDLITEQEVRDNGVLHEMMKDITNMPGYDIWSHTPNPTGDQYVRGHPYPISPEGTGGLTAFA</sequence>
<evidence type="ECO:0000256" key="1">
    <source>
        <dbReference type="SAM" id="MobiDB-lite"/>
    </source>
</evidence>
<dbReference type="VEuPathDB" id="FungiDB:ACJ73_05428"/>
<evidence type="ECO:0000313" key="2">
    <source>
        <dbReference type="EMBL" id="OJD23218.1"/>
    </source>
</evidence>
<comment type="caution">
    <text evidence="2">The sequence shown here is derived from an EMBL/GenBank/DDBJ whole genome shotgun (WGS) entry which is preliminary data.</text>
</comment>
<organism evidence="2 3">
    <name type="scientific">Blastomyces percursus</name>
    <dbReference type="NCBI Taxonomy" id="1658174"/>
    <lineage>
        <taxon>Eukaryota</taxon>
        <taxon>Fungi</taxon>
        <taxon>Dikarya</taxon>
        <taxon>Ascomycota</taxon>
        <taxon>Pezizomycotina</taxon>
        <taxon>Eurotiomycetes</taxon>
        <taxon>Eurotiomycetidae</taxon>
        <taxon>Onygenales</taxon>
        <taxon>Ajellomycetaceae</taxon>
        <taxon>Blastomyces</taxon>
    </lineage>
</organism>
<accession>A0A1J9Q535</accession>
<keyword evidence="3" id="KW-1185">Reference proteome</keyword>
<name>A0A1J9Q535_9EURO</name>
<gene>
    <name evidence="2" type="ORF">ACJ73_05428</name>
</gene>
<dbReference type="EMBL" id="LGTZ01000848">
    <property type="protein sequence ID" value="OJD23218.1"/>
    <property type="molecule type" value="Genomic_DNA"/>
</dbReference>